<evidence type="ECO:0000313" key="4">
    <source>
        <dbReference type="Proteomes" id="UP000288216"/>
    </source>
</evidence>
<feature type="compositionally biased region" description="Polar residues" evidence="1">
    <location>
        <begin position="102"/>
        <end position="122"/>
    </location>
</feature>
<gene>
    <name evidence="3" type="ORF">scyTo_0020960</name>
</gene>
<feature type="non-terminal residue" evidence="3">
    <location>
        <position position="1"/>
    </location>
</feature>
<feature type="region of interest" description="Disordered" evidence="1">
    <location>
        <begin position="407"/>
        <end position="430"/>
    </location>
</feature>
<feature type="compositionally biased region" description="Basic and acidic residues" evidence="1">
    <location>
        <begin position="656"/>
        <end position="666"/>
    </location>
</feature>
<dbReference type="InterPro" id="IPR039895">
    <property type="entry name" value="COBL-like"/>
</dbReference>
<dbReference type="OrthoDB" id="8882621at2759"/>
<feature type="region of interest" description="Disordered" evidence="1">
    <location>
        <begin position="363"/>
        <end position="392"/>
    </location>
</feature>
<feature type="compositionally biased region" description="Polar residues" evidence="1">
    <location>
        <begin position="417"/>
        <end position="430"/>
    </location>
</feature>
<feature type="compositionally biased region" description="Polar residues" evidence="1">
    <location>
        <begin position="147"/>
        <end position="163"/>
    </location>
</feature>
<sequence length="726" mass="78269">GIGSEHSLEEIVETEEIRALDVDDAQGAIVRKGEVALCKQDSIDVPSNSENAQTSEPGNSDVTDKETNSKPESKVSKAEGVYSQIVMEKDENSIMADMDTDLSMTNTSVGEPPISKSTNSEVYQRDSDGMAGSSPMLPRDEGPAEKLTQTSEVTSISRNTRSSPDPKHFASSPSSNVTVKDQNKYLDQMEINERKFEAINAKEADKALDFQNASFTKATDGSISPSCDTTIKHTSANVQHPHVNNFTLPVSPEQQNSADPEVQGLAGKQGILPAVNQPATESSASTDSCASLSTKDAIGSPESPTKIPMLYKSESEPKPKPSNEITRDYIPKIGMTTYKIVPSKSFENEAFVTYGIMPEAETADDQTSYDFVPEPDVSKKSTKQPETSEEPLSSVIRELAAFHHRAHLDTSEKGMPINSTTQSHYPDTAGSTLAADSEAVQPILIVNRRTQSSSERKMKSGSVFLQLHKRSSGQYVTSALARSSSLPSQSSFDRESTSLLKEENGVPCQEVSPTNTDDLDAIIPPPPEFAAISERNAQKELSKSGERSASRPSKPPKVPSKPNIRVKLSDTRGLGTTVAATKTHTSTSPSPFALAVSSAVKKTQPNTTCSFKPKSTGTDSSTLSSPTKYADRELHLPSSIPNESNHTNIIKQTLSPERETDKDRDNTAGTQAHHTQSKLPSPSRESKPNFISQMSDPGEIHQAVLDAIRSGEGAAKLKKVDTNATM</sequence>
<protein>
    <recommendedName>
        <fullName evidence="2">WH2 domain-containing protein</fullName>
    </recommendedName>
</protein>
<evidence type="ECO:0000259" key="2">
    <source>
        <dbReference type="PROSITE" id="PS51082"/>
    </source>
</evidence>
<evidence type="ECO:0000313" key="3">
    <source>
        <dbReference type="EMBL" id="GCB75921.1"/>
    </source>
</evidence>
<comment type="caution">
    <text evidence="3">The sequence shown here is derived from an EMBL/GenBank/DDBJ whole genome shotgun (WGS) entry which is preliminary data.</text>
</comment>
<dbReference type="Proteomes" id="UP000288216">
    <property type="component" value="Unassembled WGS sequence"/>
</dbReference>
<feature type="compositionally biased region" description="Polar residues" evidence="1">
    <location>
        <begin position="639"/>
        <end position="655"/>
    </location>
</feature>
<proteinExistence type="predicted"/>
<organism evidence="3 4">
    <name type="scientific">Scyliorhinus torazame</name>
    <name type="common">Cloudy catshark</name>
    <name type="synonym">Catulus torazame</name>
    <dbReference type="NCBI Taxonomy" id="75743"/>
    <lineage>
        <taxon>Eukaryota</taxon>
        <taxon>Metazoa</taxon>
        <taxon>Chordata</taxon>
        <taxon>Craniata</taxon>
        <taxon>Vertebrata</taxon>
        <taxon>Chondrichthyes</taxon>
        <taxon>Elasmobranchii</taxon>
        <taxon>Galeomorphii</taxon>
        <taxon>Galeoidea</taxon>
        <taxon>Carcharhiniformes</taxon>
        <taxon>Scyliorhinidae</taxon>
        <taxon>Scyliorhinus</taxon>
    </lineage>
</organism>
<feature type="compositionally biased region" description="Polar residues" evidence="1">
    <location>
        <begin position="667"/>
        <end position="680"/>
    </location>
</feature>
<dbReference type="PROSITE" id="PS51082">
    <property type="entry name" value="WH2"/>
    <property type="match status" value="1"/>
</dbReference>
<feature type="region of interest" description="Disordered" evidence="1">
    <location>
        <begin position="481"/>
        <end position="573"/>
    </location>
</feature>
<dbReference type="OMA" id="ISQMSDP"/>
<dbReference type="PANTHER" id="PTHR21557:SF2">
    <property type="entry name" value="CORDON-BLEU PROTEIN-LIKE 1"/>
    <property type="match status" value="1"/>
</dbReference>
<accession>A0A401PS26</accession>
<feature type="compositionally biased region" description="Basic and acidic residues" evidence="1">
    <location>
        <begin position="62"/>
        <end position="77"/>
    </location>
</feature>
<dbReference type="EMBL" id="BFAA01017746">
    <property type="protein sequence ID" value="GCB75921.1"/>
    <property type="molecule type" value="Genomic_DNA"/>
</dbReference>
<feature type="region of interest" description="Disordered" evidence="1">
    <location>
        <begin position="41"/>
        <end position="181"/>
    </location>
</feature>
<name>A0A401PS26_SCYTO</name>
<feature type="compositionally biased region" description="Low complexity" evidence="1">
    <location>
        <begin position="481"/>
        <end position="491"/>
    </location>
</feature>
<feature type="compositionally biased region" description="Polar residues" evidence="1">
    <location>
        <begin position="45"/>
        <end position="61"/>
    </location>
</feature>
<feature type="domain" description="WH2" evidence="2">
    <location>
        <begin position="700"/>
        <end position="720"/>
    </location>
</feature>
<dbReference type="GO" id="GO:0003785">
    <property type="term" value="F:actin monomer binding"/>
    <property type="evidence" value="ECO:0007669"/>
    <property type="project" value="InterPro"/>
</dbReference>
<feature type="region of interest" description="Disordered" evidence="1">
    <location>
        <begin position="602"/>
        <end position="698"/>
    </location>
</feature>
<feature type="compositionally biased region" description="Polar residues" evidence="1">
    <location>
        <begin position="171"/>
        <end position="180"/>
    </location>
</feature>
<dbReference type="InterPro" id="IPR003124">
    <property type="entry name" value="WH2_dom"/>
</dbReference>
<dbReference type="AlphaFoldDB" id="A0A401PS26"/>
<dbReference type="PANTHER" id="PTHR21557">
    <property type="entry name" value="CORDON-BLEU"/>
    <property type="match status" value="1"/>
</dbReference>
<feature type="compositionally biased region" description="Basic and acidic residues" evidence="1">
    <location>
        <begin position="492"/>
        <end position="504"/>
    </location>
</feature>
<reference evidence="3 4" key="1">
    <citation type="journal article" date="2018" name="Nat. Ecol. Evol.">
        <title>Shark genomes provide insights into elasmobranch evolution and the origin of vertebrates.</title>
        <authorList>
            <person name="Hara Y"/>
            <person name="Yamaguchi K"/>
            <person name="Onimaru K"/>
            <person name="Kadota M"/>
            <person name="Koyanagi M"/>
            <person name="Keeley SD"/>
            <person name="Tatsumi K"/>
            <person name="Tanaka K"/>
            <person name="Motone F"/>
            <person name="Kageyama Y"/>
            <person name="Nozu R"/>
            <person name="Adachi N"/>
            <person name="Nishimura O"/>
            <person name="Nakagawa R"/>
            <person name="Tanegashima C"/>
            <person name="Kiyatake I"/>
            <person name="Matsumoto R"/>
            <person name="Murakumo K"/>
            <person name="Nishida K"/>
            <person name="Terakita A"/>
            <person name="Kuratani S"/>
            <person name="Sato K"/>
            <person name="Hyodo S Kuraku.S."/>
        </authorList>
    </citation>
    <scope>NUCLEOTIDE SEQUENCE [LARGE SCALE GENOMIC DNA]</scope>
</reference>
<feature type="compositionally biased region" description="Basic and acidic residues" evidence="1">
    <location>
        <begin position="313"/>
        <end position="326"/>
    </location>
</feature>
<keyword evidence="4" id="KW-1185">Reference proteome</keyword>
<feature type="region of interest" description="Disordered" evidence="1">
    <location>
        <begin position="277"/>
        <end position="326"/>
    </location>
</feature>
<feature type="compositionally biased region" description="Basic and acidic residues" evidence="1">
    <location>
        <begin position="536"/>
        <end position="549"/>
    </location>
</feature>
<feature type="compositionally biased region" description="Low complexity" evidence="1">
    <location>
        <begin position="279"/>
        <end position="294"/>
    </location>
</feature>
<dbReference type="STRING" id="75743.A0A401PS26"/>
<evidence type="ECO:0000256" key="1">
    <source>
        <dbReference type="SAM" id="MobiDB-lite"/>
    </source>
</evidence>
<feature type="compositionally biased region" description="Polar residues" evidence="1">
    <location>
        <begin position="602"/>
        <end position="627"/>
    </location>
</feature>